<protein>
    <submittedName>
        <fullName evidence="1 3">Uncharacterized protein</fullName>
    </submittedName>
</protein>
<dbReference type="AlphaFoldDB" id="A0A0N5D6G1"/>
<evidence type="ECO:0000313" key="2">
    <source>
        <dbReference type="Proteomes" id="UP000276776"/>
    </source>
</evidence>
<dbReference type="InterPro" id="IPR011992">
    <property type="entry name" value="EF-hand-dom_pair"/>
</dbReference>
<evidence type="ECO:0000313" key="1">
    <source>
        <dbReference type="EMBL" id="VDN06185.1"/>
    </source>
</evidence>
<proteinExistence type="predicted"/>
<sequence>MQLIHNLKISNYLLNKLYVFRLFGSVPSCLSSNHFCESFYWTCRRIQFWLCFYDDGKIFIESEVDVEDLLSNPFNTQPPSLDELARTTGFNKKWIMFLYRNFKQICSNGRMQLHQWRRIFRLIFPNSTSTQFADRVFYVIAGDDIRKLITFEVKYTLGYN</sequence>
<dbReference type="OrthoDB" id="5815468at2759"/>
<keyword evidence="2" id="KW-1185">Reference proteome</keyword>
<gene>
    <name evidence="1" type="ORF">TCLT_LOCUS8610</name>
</gene>
<reference evidence="1 2" key="2">
    <citation type="submission" date="2018-11" db="EMBL/GenBank/DDBJ databases">
        <authorList>
            <consortium name="Pathogen Informatics"/>
        </authorList>
    </citation>
    <scope>NUCLEOTIDE SEQUENCE [LARGE SCALE GENOMIC DNA]</scope>
</reference>
<dbReference type="SUPFAM" id="SSF47473">
    <property type="entry name" value="EF-hand"/>
    <property type="match status" value="1"/>
</dbReference>
<dbReference type="EMBL" id="UYYF01004657">
    <property type="protein sequence ID" value="VDN06185.1"/>
    <property type="molecule type" value="Genomic_DNA"/>
</dbReference>
<name>A0A0N5D6G1_THECL</name>
<dbReference type="OMA" id="HQWRRIF"/>
<dbReference type="STRING" id="103827.A0A0N5D6G1"/>
<reference evidence="3" key="1">
    <citation type="submission" date="2017-02" db="UniProtKB">
        <authorList>
            <consortium name="WormBaseParasite"/>
        </authorList>
    </citation>
    <scope>IDENTIFICATION</scope>
</reference>
<dbReference type="WBParaSite" id="TCLT_0000862101-mRNA-1">
    <property type="protein sequence ID" value="TCLT_0000862101-mRNA-1"/>
    <property type="gene ID" value="TCLT_0000862101"/>
</dbReference>
<dbReference type="Gene3D" id="1.10.238.10">
    <property type="entry name" value="EF-hand"/>
    <property type="match status" value="1"/>
</dbReference>
<organism evidence="3">
    <name type="scientific">Thelazia callipaeda</name>
    <name type="common">Oriental eyeworm</name>
    <name type="synonym">Parasitic nematode</name>
    <dbReference type="NCBI Taxonomy" id="103827"/>
    <lineage>
        <taxon>Eukaryota</taxon>
        <taxon>Metazoa</taxon>
        <taxon>Ecdysozoa</taxon>
        <taxon>Nematoda</taxon>
        <taxon>Chromadorea</taxon>
        <taxon>Rhabditida</taxon>
        <taxon>Spirurina</taxon>
        <taxon>Spiruromorpha</taxon>
        <taxon>Thelazioidea</taxon>
        <taxon>Thelaziidae</taxon>
        <taxon>Thelazia</taxon>
    </lineage>
</organism>
<dbReference type="Proteomes" id="UP000276776">
    <property type="component" value="Unassembled WGS sequence"/>
</dbReference>
<evidence type="ECO:0000313" key="3">
    <source>
        <dbReference type="WBParaSite" id="TCLT_0000862101-mRNA-1"/>
    </source>
</evidence>
<accession>A0A0N5D6G1</accession>